<evidence type="ECO:0000313" key="2">
    <source>
        <dbReference type="EMBL" id="ORX43183.1"/>
    </source>
</evidence>
<dbReference type="OrthoDB" id="79603at2759"/>
<evidence type="ECO:0000256" key="1">
    <source>
        <dbReference type="SAM" id="MobiDB-lite"/>
    </source>
</evidence>
<protein>
    <submittedName>
        <fullName evidence="2">Uncharacterized protein</fullName>
    </submittedName>
</protein>
<dbReference type="AlphaFoldDB" id="A0A1X2G3Z7"/>
<accession>A0A1X2G3Z7</accession>
<dbReference type="EMBL" id="MCGT01000057">
    <property type="protein sequence ID" value="ORX43183.1"/>
    <property type="molecule type" value="Genomic_DNA"/>
</dbReference>
<proteinExistence type="predicted"/>
<dbReference type="STRING" id="101127.A0A1X2G3Z7"/>
<evidence type="ECO:0000313" key="3">
    <source>
        <dbReference type="Proteomes" id="UP000242146"/>
    </source>
</evidence>
<keyword evidence="3" id="KW-1185">Reference proteome</keyword>
<comment type="caution">
    <text evidence="2">The sequence shown here is derived from an EMBL/GenBank/DDBJ whole genome shotgun (WGS) entry which is preliminary data.</text>
</comment>
<reference evidence="2 3" key="1">
    <citation type="submission" date="2016-07" db="EMBL/GenBank/DDBJ databases">
        <title>Pervasive Adenine N6-methylation of Active Genes in Fungi.</title>
        <authorList>
            <consortium name="DOE Joint Genome Institute"/>
            <person name="Mondo S.J."/>
            <person name="Dannebaum R.O."/>
            <person name="Kuo R.C."/>
            <person name="Labutti K."/>
            <person name="Haridas S."/>
            <person name="Kuo A."/>
            <person name="Salamov A."/>
            <person name="Ahrendt S.R."/>
            <person name="Lipzen A."/>
            <person name="Sullivan W."/>
            <person name="Andreopoulos W.B."/>
            <person name="Clum A."/>
            <person name="Lindquist E."/>
            <person name="Daum C."/>
            <person name="Ramamoorthy G.K."/>
            <person name="Gryganskyi A."/>
            <person name="Culley D."/>
            <person name="Magnuson J.K."/>
            <person name="James T.Y."/>
            <person name="O'Malley M.A."/>
            <person name="Stajich J.E."/>
            <person name="Spatafora J.W."/>
            <person name="Visel A."/>
            <person name="Grigoriev I.V."/>
        </authorList>
    </citation>
    <scope>NUCLEOTIDE SEQUENCE [LARGE SCALE GENOMIC DNA]</scope>
    <source>
        <strain evidence="2 3">NRRL 3301</strain>
    </source>
</reference>
<feature type="region of interest" description="Disordered" evidence="1">
    <location>
        <begin position="1"/>
        <end position="21"/>
    </location>
</feature>
<name>A0A1X2G3Z7_9FUNG</name>
<dbReference type="Proteomes" id="UP000242146">
    <property type="component" value="Unassembled WGS sequence"/>
</dbReference>
<organism evidence="2 3">
    <name type="scientific">Hesseltinella vesiculosa</name>
    <dbReference type="NCBI Taxonomy" id="101127"/>
    <lineage>
        <taxon>Eukaryota</taxon>
        <taxon>Fungi</taxon>
        <taxon>Fungi incertae sedis</taxon>
        <taxon>Mucoromycota</taxon>
        <taxon>Mucoromycotina</taxon>
        <taxon>Mucoromycetes</taxon>
        <taxon>Mucorales</taxon>
        <taxon>Cunninghamellaceae</taxon>
        <taxon>Hesseltinella</taxon>
    </lineage>
</organism>
<sequence length="273" mass="30250">MWKDDENENQPMMAHGTEPIPPTLSLGKSLSLLLHVQAHTVRRAVKTWRQSRSDATSTTDPVVLALISIDKCLDLHPDSTADVYNPLKTKVLKKDPAALEIMQGFVLSSKHSTSFRRMLAQSLSCQSTKRDQLAAILVLSSIVKEWPALLLTGDEPAVHEVDQDLASSMILPVYELLQSVGDAPTILVCTAFDTYLNLVAMSTVNVCTVPVIPAAIMKKSPVLITDVSDPTHDLSQEQCHGVIDLWRQWWSVCQMVQKVMTEDSVRVSNLPIW</sequence>
<gene>
    <name evidence="2" type="ORF">DM01DRAFT_92251</name>
</gene>